<accession>A0ABY7QUD6</accession>
<evidence type="ECO:0000313" key="1">
    <source>
        <dbReference type="EMBL" id="WBW50388.1"/>
    </source>
</evidence>
<dbReference type="Pfam" id="PF12847">
    <property type="entry name" value="Methyltransf_18"/>
    <property type="match status" value="1"/>
</dbReference>
<dbReference type="PANTHER" id="PTHR38451:SF1">
    <property type="entry name" value="TRNA (ADENINE(22)-N(1))-METHYLTRANSFERASE"/>
    <property type="match status" value="1"/>
</dbReference>
<dbReference type="GO" id="GO:0032259">
    <property type="term" value="P:methylation"/>
    <property type="evidence" value="ECO:0007669"/>
    <property type="project" value="UniProtKB-KW"/>
</dbReference>
<dbReference type="Proteomes" id="UP001210339">
    <property type="component" value="Chromosome"/>
</dbReference>
<dbReference type="GO" id="GO:0008168">
    <property type="term" value="F:methyltransferase activity"/>
    <property type="evidence" value="ECO:0007669"/>
    <property type="project" value="UniProtKB-KW"/>
</dbReference>
<dbReference type="SUPFAM" id="SSF53335">
    <property type="entry name" value="S-adenosyl-L-methionine-dependent methyltransferases"/>
    <property type="match status" value="1"/>
</dbReference>
<name>A0ABY7QUD6_9FIRM</name>
<protein>
    <submittedName>
        <fullName evidence="1">Class I SAM-dependent methyltransferase</fullName>
    </submittedName>
</protein>
<keyword evidence="2" id="KW-1185">Reference proteome</keyword>
<gene>
    <name evidence="1" type="ORF">O6R05_02260</name>
</gene>
<dbReference type="PIRSF" id="PIRSF018637">
    <property type="entry name" value="TrmK"/>
    <property type="match status" value="1"/>
</dbReference>
<dbReference type="RefSeq" id="WP_271191920.1">
    <property type="nucleotide sequence ID" value="NZ_CP115667.1"/>
</dbReference>
<keyword evidence="1" id="KW-0489">Methyltransferase</keyword>
<organism evidence="1 2">
    <name type="scientific">Peptoniphilus equinus</name>
    <dbReference type="NCBI Taxonomy" id="3016343"/>
    <lineage>
        <taxon>Bacteria</taxon>
        <taxon>Bacillati</taxon>
        <taxon>Bacillota</taxon>
        <taxon>Tissierellia</taxon>
        <taxon>Tissierellales</taxon>
        <taxon>Peptoniphilaceae</taxon>
        <taxon>Peptoniphilus</taxon>
    </lineage>
</organism>
<sequence>MKLTRRLDAITGWIDRERVADIGTDHGLVPFFLWEKGCPKVIATDISAPSLNKSRELCRNTDVEFRLGNGLQVLVVDEVDAVIVAGMGGILMVELLEAAKEVVKALDFLILQPMQASEQLRAYLYSAYRILDEKIVYEDGRYFEMMKVTYTGEPTTVDAIDYLLPKVALLRGDGDALAFLDHLIEKKRGIVTQIGDTDSGRERKATLQHEIERLEAWTRQNL</sequence>
<evidence type="ECO:0000313" key="2">
    <source>
        <dbReference type="Proteomes" id="UP001210339"/>
    </source>
</evidence>
<dbReference type="InterPro" id="IPR029063">
    <property type="entry name" value="SAM-dependent_MTases_sf"/>
</dbReference>
<dbReference type="PANTHER" id="PTHR38451">
    <property type="entry name" value="TRNA (ADENINE(22)-N(1))-METHYLTRANSFERASE"/>
    <property type="match status" value="1"/>
</dbReference>
<dbReference type="Gene3D" id="3.40.50.150">
    <property type="entry name" value="Vaccinia Virus protein VP39"/>
    <property type="match status" value="1"/>
</dbReference>
<reference evidence="1 2" key="1">
    <citation type="submission" date="2023-01" db="EMBL/GenBank/DDBJ databases">
        <authorList>
            <person name="Lee S.H."/>
            <person name="Jung H.S."/>
            <person name="Yun J.U."/>
        </authorList>
    </citation>
    <scope>NUCLEOTIDE SEQUENCE [LARGE SCALE GENOMIC DNA]</scope>
    <source>
        <strain evidence="1 2">CBA3646</strain>
    </source>
</reference>
<dbReference type="InterPro" id="IPR006901">
    <property type="entry name" value="TrmK"/>
</dbReference>
<keyword evidence="1" id="KW-0808">Transferase</keyword>
<dbReference type="EMBL" id="CP115667">
    <property type="protein sequence ID" value="WBW50388.1"/>
    <property type="molecule type" value="Genomic_DNA"/>
</dbReference>
<dbReference type="CDD" id="cd02440">
    <property type="entry name" value="AdoMet_MTases"/>
    <property type="match status" value="1"/>
</dbReference>
<proteinExistence type="predicted"/>